<dbReference type="Gene3D" id="2.40.10.330">
    <property type="match status" value="1"/>
</dbReference>
<proteinExistence type="inferred from homology"/>
<sequence>MNTPILPNEEIRITQGSRVSLHFEVSLMSGEVIDSTFHRDEPVTLTIGDESLLAGFEKVLMNLKAGDTRTAALPAEDAFGQWNPENVQTFTRAQFALSEPNPVVGMMMEFADKGQNSLVGVISSVTDDEVLVDFNHPLAGQEVLFKVQIFKITPQGQTAFELK</sequence>
<dbReference type="AlphaFoldDB" id="A0A198UJ64"/>
<keyword evidence="3 5" id="KW-0697">Rotamase</keyword>
<dbReference type="SUPFAM" id="SSF54534">
    <property type="entry name" value="FKBP-like"/>
    <property type="match status" value="1"/>
</dbReference>
<feature type="domain" description="PPIase FKBP-type" evidence="7">
    <location>
        <begin position="16"/>
        <end position="114"/>
    </location>
</feature>
<comment type="caution">
    <text evidence="8">The sequence shown here is derived from an EMBL/GenBank/DDBJ whole genome shotgun (WGS) entry which is preliminary data.</text>
</comment>
<dbReference type="PATRIC" id="fig|480.237.peg.1889"/>
<reference evidence="8 9" key="1">
    <citation type="journal article" date="2016" name="Genome Biol. Evol.">
        <title>Comparative Genomic Analyses of the Moraxella catarrhalis Serosensitive and Seroresistant Lineages Demonstrate Their Independent Evolution.</title>
        <authorList>
            <person name="Earl J.P."/>
            <person name="de Vries S.P."/>
            <person name="Ahmed A."/>
            <person name="Powell E."/>
            <person name="Schultz M.P."/>
            <person name="Hermans P.W."/>
            <person name="Hill D.J."/>
            <person name="Zhou Z."/>
            <person name="Constantinidou C.I."/>
            <person name="Hu F.Z."/>
            <person name="Bootsma H.J."/>
            <person name="Ehrlich G.D."/>
        </authorList>
    </citation>
    <scope>NUCLEOTIDE SEQUENCE [LARGE SCALE GENOMIC DNA]</scope>
    <source>
        <strain evidence="8 9">Z7542</strain>
    </source>
</reference>
<accession>A0A198UJ64</accession>
<dbReference type="Proteomes" id="UP000078228">
    <property type="component" value="Unassembled WGS sequence"/>
</dbReference>
<dbReference type="RefSeq" id="WP_064611381.1">
    <property type="nucleotide sequence ID" value="NZ_LXHB01000093.1"/>
</dbReference>
<keyword evidence="9" id="KW-1185">Reference proteome</keyword>
<evidence type="ECO:0000313" key="8">
    <source>
        <dbReference type="EMBL" id="OAU96375.1"/>
    </source>
</evidence>
<keyword evidence="4 5" id="KW-0413">Isomerase</keyword>
<evidence type="ECO:0000256" key="2">
    <source>
        <dbReference type="ARBA" id="ARBA00006577"/>
    </source>
</evidence>
<dbReference type="Pfam" id="PF00254">
    <property type="entry name" value="FKBP_C"/>
    <property type="match status" value="1"/>
</dbReference>
<comment type="catalytic activity">
    <reaction evidence="1 5 6">
        <text>[protein]-peptidylproline (omega=180) = [protein]-peptidylproline (omega=0)</text>
        <dbReference type="Rhea" id="RHEA:16237"/>
        <dbReference type="Rhea" id="RHEA-COMP:10747"/>
        <dbReference type="Rhea" id="RHEA-COMP:10748"/>
        <dbReference type="ChEBI" id="CHEBI:83833"/>
        <dbReference type="ChEBI" id="CHEBI:83834"/>
        <dbReference type="EC" id="5.2.1.8"/>
    </reaction>
</comment>
<dbReference type="InterPro" id="IPR001179">
    <property type="entry name" value="PPIase_FKBP_dom"/>
</dbReference>
<evidence type="ECO:0000259" key="7">
    <source>
        <dbReference type="PROSITE" id="PS50059"/>
    </source>
</evidence>
<evidence type="ECO:0000256" key="6">
    <source>
        <dbReference type="RuleBase" id="RU003915"/>
    </source>
</evidence>
<dbReference type="InterPro" id="IPR048261">
    <property type="entry name" value="SlpA/SlyD-like_ins_sf"/>
</dbReference>
<dbReference type="PANTHER" id="PTHR47861">
    <property type="entry name" value="FKBP-TYPE PEPTIDYL-PROLYL CIS-TRANS ISOMERASE SLYD"/>
    <property type="match status" value="1"/>
</dbReference>
<dbReference type="EC" id="5.2.1.8" evidence="6"/>
<dbReference type="EMBL" id="LXHC01000019">
    <property type="protein sequence ID" value="OAU96375.1"/>
    <property type="molecule type" value="Genomic_DNA"/>
</dbReference>
<comment type="similarity">
    <text evidence="2 6">Belongs to the FKBP-type PPIase family.</text>
</comment>
<dbReference type="Gene3D" id="3.10.50.40">
    <property type="match status" value="1"/>
</dbReference>
<evidence type="ECO:0000256" key="4">
    <source>
        <dbReference type="ARBA" id="ARBA00023235"/>
    </source>
</evidence>
<protein>
    <recommendedName>
        <fullName evidence="6">Peptidyl-prolyl cis-trans isomerase</fullName>
        <ecNumber evidence="6">5.2.1.8</ecNumber>
    </recommendedName>
</protein>
<evidence type="ECO:0000256" key="3">
    <source>
        <dbReference type="ARBA" id="ARBA00023110"/>
    </source>
</evidence>
<dbReference type="InterPro" id="IPR046357">
    <property type="entry name" value="PPIase_dom_sf"/>
</dbReference>
<evidence type="ECO:0000256" key="1">
    <source>
        <dbReference type="ARBA" id="ARBA00000971"/>
    </source>
</evidence>
<gene>
    <name evidence="8" type="ORF">AO384_1063</name>
</gene>
<dbReference type="GO" id="GO:0003755">
    <property type="term" value="F:peptidyl-prolyl cis-trans isomerase activity"/>
    <property type="evidence" value="ECO:0007669"/>
    <property type="project" value="UniProtKB-UniRule"/>
</dbReference>
<dbReference type="PANTHER" id="PTHR47861:SF4">
    <property type="entry name" value="FKBP-TYPE 16 KDA PEPTIDYL-PROLYL CIS-TRANS ISOMERASE"/>
    <property type="match status" value="1"/>
</dbReference>
<dbReference type="PROSITE" id="PS50059">
    <property type="entry name" value="FKBP_PPIASE"/>
    <property type="match status" value="1"/>
</dbReference>
<organism evidence="8 9">
    <name type="scientific">Moraxella catarrhalis</name>
    <name type="common">Branhamella catarrhalis</name>
    <dbReference type="NCBI Taxonomy" id="480"/>
    <lineage>
        <taxon>Bacteria</taxon>
        <taxon>Pseudomonadati</taxon>
        <taxon>Pseudomonadota</taxon>
        <taxon>Gammaproteobacteria</taxon>
        <taxon>Moraxellales</taxon>
        <taxon>Moraxellaceae</taxon>
        <taxon>Moraxella</taxon>
    </lineage>
</organism>
<evidence type="ECO:0000256" key="5">
    <source>
        <dbReference type="PROSITE-ProRule" id="PRU00277"/>
    </source>
</evidence>
<name>A0A198UJ64_MORCA</name>
<dbReference type="OrthoDB" id="9808891at2"/>
<evidence type="ECO:0000313" key="9">
    <source>
        <dbReference type="Proteomes" id="UP000078228"/>
    </source>
</evidence>